<proteinExistence type="predicted"/>
<evidence type="ECO:0000313" key="1">
    <source>
        <dbReference type="EMBL" id="SNW61927.1"/>
    </source>
</evidence>
<evidence type="ECO:0000313" key="2">
    <source>
        <dbReference type="Proteomes" id="UP000236316"/>
    </source>
</evidence>
<name>A0A2I2L337_9VIRU</name>
<sequence length="115" mass="13995">MDKDLYDRSKVIEHIKAIFGHVKELDELGCEIMSDRNHQLNKIMTEFTTSDDHREFMDMVDNMESYIDVIKGYNNIKRKSNELMDWRRNYDYKNKFKHLSFNPKNNIRDNDWSLL</sequence>
<keyword evidence="2" id="KW-1185">Reference proteome</keyword>
<dbReference type="GeneID" id="35381985"/>
<protein>
    <submittedName>
        <fullName evidence="1">Uncharacterized protein</fullName>
    </submittedName>
</protein>
<reference evidence="1" key="1">
    <citation type="submission" date="2017-08" db="EMBL/GenBank/DDBJ databases">
        <authorList>
            <consortium name="Urmite Genomes"/>
        </authorList>
    </citation>
    <scope>NUCLEOTIDE SEQUENCE [LARGE SCALE GENOMIC DNA]</scope>
    <source>
        <strain evidence="1">IHUMI-LCC2</strain>
    </source>
</reference>
<dbReference type="EMBL" id="LT906555">
    <property type="protein sequence ID" value="SNW61927.1"/>
    <property type="molecule type" value="Genomic_DNA"/>
</dbReference>
<dbReference type="KEGG" id="vg:35381985"/>
<organism evidence="1">
    <name type="scientific">Orpheovirus IHUMI-LCC2</name>
    <dbReference type="NCBI Taxonomy" id="2023057"/>
    <lineage>
        <taxon>Viruses</taxon>
        <taxon>Varidnaviria</taxon>
        <taxon>Bamfordvirae</taxon>
        <taxon>Nucleocytoviricota</taxon>
        <taxon>Megaviricetes</taxon>
        <taxon>Pimascovirales</taxon>
        <taxon>Ocovirineae</taxon>
        <taxon>Orpheoviridae</taxon>
        <taxon>Alphaorpheovirus</taxon>
        <taxon>Alphaorpheovirus massiliense</taxon>
    </lineage>
</organism>
<dbReference type="RefSeq" id="YP_009448229.1">
    <property type="nucleotide sequence ID" value="NC_036594.1"/>
</dbReference>
<gene>
    <name evidence="1" type="ORF">ORPV_23</name>
</gene>
<accession>A0A2I2L337</accession>
<dbReference type="Proteomes" id="UP000236316">
    <property type="component" value="Segment"/>
</dbReference>